<feature type="domain" description="MBD" evidence="1">
    <location>
        <begin position="318"/>
        <end position="391"/>
    </location>
</feature>
<dbReference type="AlphaFoldDB" id="A0AAV2SFT2"/>
<gene>
    <name evidence="2" type="ORF">MNOR_LOCUS36087</name>
</gene>
<dbReference type="Pfam" id="PF01429">
    <property type="entry name" value="MBD"/>
    <property type="match status" value="2"/>
</dbReference>
<evidence type="ECO:0000313" key="3">
    <source>
        <dbReference type="Proteomes" id="UP001497623"/>
    </source>
</evidence>
<evidence type="ECO:0000313" key="2">
    <source>
        <dbReference type="EMBL" id="CAL4186754.1"/>
    </source>
</evidence>
<dbReference type="PROSITE" id="PS50982">
    <property type="entry name" value="MBD"/>
    <property type="match status" value="3"/>
</dbReference>
<dbReference type="SMART" id="SM00355">
    <property type="entry name" value="ZnF_C2H2"/>
    <property type="match status" value="4"/>
</dbReference>
<dbReference type="SUPFAM" id="SSF54171">
    <property type="entry name" value="DNA-binding domain"/>
    <property type="match status" value="3"/>
</dbReference>
<dbReference type="Gene3D" id="3.30.890.10">
    <property type="entry name" value="Methyl-cpg-binding Protein 2, Chain A"/>
    <property type="match status" value="3"/>
</dbReference>
<comment type="caution">
    <text evidence="2">The sequence shown here is derived from an EMBL/GenBank/DDBJ whole genome shotgun (WGS) entry which is preliminary data.</text>
</comment>
<feature type="domain" description="MBD" evidence="1">
    <location>
        <begin position="239"/>
        <end position="316"/>
    </location>
</feature>
<dbReference type="GO" id="GO:0003677">
    <property type="term" value="F:DNA binding"/>
    <property type="evidence" value="ECO:0007669"/>
    <property type="project" value="InterPro"/>
</dbReference>
<dbReference type="EMBL" id="CAXKWB010063578">
    <property type="protein sequence ID" value="CAL4186754.1"/>
    <property type="molecule type" value="Genomic_DNA"/>
</dbReference>
<evidence type="ECO:0000259" key="1">
    <source>
        <dbReference type="PROSITE" id="PS50982"/>
    </source>
</evidence>
<dbReference type="InterPro" id="IPR001739">
    <property type="entry name" value="Methyl_CpG_DNA-bd"/>
</dbReference>
<sequence length="687" mass="80200">MHTLGYNECDTDEFECSECDFKCSSEMDIIKHSDTHQYCNNAIAGTLTNIPNCDNIQNDFKEFETADNFMTKFNYENEKETSKILKDTTEICDNDLNTYIPVVKREPCSFENVYTDDTYHKSGIGNKKLKVENLEIEHNDIPYVSPLQINQHDNFHSVQNSLDLIQSNNKINYGKDKPQPVHNKLNIGTINGILDTKNNVDVSGSLSCQNEPPQNDLNSSGRDHSFLTKKSYNIRKKIKPILDNTGIYIPEGWQRILKRMKKTKGMRAHAINYITPDGKVLCDKAMVYSYLSHSNRIKDKYVDVEKMNFSLKRPRTRMPVLDNTGIYIPEGWQRKLHIKNNVTQKHSIYYVSPDGKRINGKCHLYKYFSHLNREKEKCVDVEKLNFYSGIQSSSTNKCHSNPKKGKYIEYLFDVRKMRFKSQCYILYLCKLCSNTARGKGNAYSHIEEHIEKLSHELSPNNTLQNKYDYFVCTDCHGKIMVKNEIQAHLLSHNSKQISSIVIGVRYYCDKYVDSERTKILHYCEVCDFCCYRYIDIYKHLKLHTPDEIDASDRDKYSTYTNESNKNTFKYFNKYSSLGSEEQIHNHDIPINKNQYSGPSAEVDVHNTGKYIPRGWQRKLCQYRKGRFSGQYVVRYISPFGKTLCCKAQIPEYMEWLESNGISESLHVELFDFSKLPKTKRRKKRHSK</sequence>
<dbReference type="InterPro" id="IPR013087">
    <property type="entry name" value="Znf_C2H2_type"/>
</dbReference>
<keyword evidence="3" id="KW-1185">Reference proteome</keyword>
<protein>
    <recommendedName>
        <fullName evidence="1">MBD domain-containing protein</fullName>
    </recommendedName>
</protein>
<feature type="domain" description="MBD" evidence="1">
    <location>
        <begin position="601"/>
        <end position="677"/>
    </location>
</feature>
<accession>A0AAV2SFT2</accession>
<dbReference type="InterPro" id="IPR016177">
    <property type="entry name" value="DNA-bd_dom_sf"/>
</dbReference>
<dbReference type="PROSITE" id="PS00028">
    <property type="entry name" value="ZINC_FINGER_C2H2_1"/>
    <property type="match status" value="3"/>
</dbReference>
<dbReference type="Proteomes" id="UP001497623">
    <property type="component" value="Unassembled WGS sequence"/>
</dbReference>
<reference evidence="2 3" key="1">
    <citation type="submission" date="2024-05" db="EMBL/GenBank/DDBJ databases">
        <authorList>
            <person name="Wallberg A."/>
        </authorList>
    </citation>
    <scope>NUCLEOTIDE SEQUENCE [LARGE SCALE GENOMIC DNA]</scope>
</reference>
<proteinExistence type="predicted"/>
<name>A0AAV2SFT2_MEGNR</name>
<organism evidence="2 3">
    <name type="scientific">Meganyctiphanes norvegica</name>
    <name type="common">Northern krill</name>
    <name type="synonym">Thysanopoda norvegica</name>
    <dbReference type="NCBI Taxonomy" id="48144"/>
    <lineage>
        <taxon>Eukaryota</taxon>
        <taxon>Metazoa</taxon>
        <taxon>Ecdysozoa</taxon>
        <taxon>Arthropoda</taxon>
        <taxon>Crustacea</taxon>
        <taxon>Multicrustacea</taxon>
        <taxon>Malacostraca</taxon>
        <taxon>Eumalacostraca</taxon>
        <taxon>Eucarida</taxon>
        <taxon>Euphausiacea</taxon>
        <taxon>Euphausiidae</taxon>
        <taxon>Meganyctiphanes</taxon>
    </lineage>
</organism>